<name>A0ABQ9F3Q4_TEGGR</name>
<evidence type="ECO:0000313" key="3">
    <source>
        <dbReference type="Proteomes" id="UP001217089"/>
    </source>
</evidence>
<proteinExistence type="predicted"/>
<sequence length="1302" mass="156699">MSSKLGHEGRRDIVYKYFMIYCHQSWVHEGRGDIVYKYFMIYCHQSWVHEGRGDIVYKYFMIYCHQSWVHEGRGDIVYKYFMIYCHQSWVHEGRGDIVYKYFMIYCHQSWVHEGRGDIVYKYFMVYCHQSWVHEGRGDIVYKYFMIYCHQSWVHEGRRDIVYKYFMIYCHQSWVHEGRGDIVYKYFMIYCHQNWVHVGRGDIVYKYFMIYCHQSWVYEGRRDIVYKYFMVYCHQSWVPEGRQDIVYKYFMVYCHQSWVYEGRRDIVYKYFMVYCHQSWVPEGRRDIVYKYFMVDCHQSWVHEGRRDIVYKYFMVYCHQSWVHEGRQDIVYKYFMIYCHQSWVHEGRGDIVYKYFMVYCHQSWVHEGRRDIVYKYFMVYCHQSWVHEGRRDIVYKYFMVYCHQSWVYEGRRDIVYKYFMVYCHQSWVYEGRRDIVYKYFMVYCHQSWVYEGRRDIVYKYFMVYCHQSWVHEGRRDIVYKYFMVYCHQSWVYEGRRDIVYKYFMIYCHQSWVYEGRRDIVYKYFMVYCHQSWVYEGRRDIVYQYFMVYCHQSWVHEGRRDIVYKYFMVYCHQSWVHEGRRDIVYKYFMVFCHQSWVYEGRRDIVYKYFMIYCHQSWVHEGRQDNVYKYFMIYCHQSWVHEGRGDIVYKYFMVYSRHERSTEQITAGRVMVSQVDDLLPSEEIPFASSPHIQMTLKTLKNLNWYSLTLMLQLSEDCLSRCPLVAGLIGTMKQTFPESVPQPVTRHRQKPDPEGAAIDSDVPHGVEDENIKTHDKSVLNVQTCIERETSPKAIAKEAVLLRYIVDTHLDKVWHDFLIDLAVADYFPPNPYPRLVSVLRQSAMRMDLCYTSKAAIDENMVNSSIRLEDPENFVFTLPGVDAHGTISAINLLDIGQFVPLSQFIQNFVQLNYIQRKGPYRVGLCLAISGPTILYGKMQPYLNEVELHEHCYIQGPPGCQGEAIQLFANIVHNHVQTLIKGNNSIPVVGVFFGDSQTRWSWEDIVYKKMGFIGEFATICARKEPIFMKAYVLVDQWRYVPVRKYFLLHFLTDDDIDGEIFYPENPVAFYQSIFLSRDRAAFHFQNGGPKNGGDPMSGPNIRHAQNFLDEMLKAAEYRCDMITLQRGLLLKSLLNQNTVHVAETWRMLHSQAAQYEYLINYAESLQDLIQLYIEYELYDERERAKNVQTAASQRSKPASQQSKPGTKGQPSKPGTKGKKQQQPQTAQSNITYKPELETMFRLEEVRQMLRLVQDGIAADVHMINSEACATMYNLGRETKSRRTSITSTDLEDPYLLRKVPSAVMMQTIPE</sequence>
<feature type="compositionally biased region" description="Low complexity" evidence="1">
    <location>
        <begin position="1194"/>
        <end position="1220"/>
    </location>
</feature>
<gene>
    <name evidence="2" type="ORF">KUTeg_009391</name>
</gene>
<evidence type="ECO:0000256" key="1">
    <source>
        <dbReference type="SAM" id="MobiDB-lite"/>
    </source>
</evidence>
<comment type="caution">
    <text evidence="2">The sequence shown here is derived from an EMBL/GenBank/DDBJ whole genome shotgun (WGS) entry which is preliminary data.</text>
</comment>
<feature type="region of interest" description="Disordered" evidence="1">
    <location>
        <begin position="1178"/>
        <end position="1224"/>
    </location>
</feature>
<dbReference type="Proteomes" id="UP001217089">
    <property type="component" value="Unassembled WGS sequence"/>
</dbReference>
<organism evidence="2 3">
    <name type="scientific">Tegillarca granosa</name>
    <name type="common">Malaysian cockle</name>
    <name type="synonym">Anadara granosa</name>
    <dbReference type="NCBI Taxonomy" id="220873"/>
    <lineage>
        <taxon>Eukaryota</taxon>
        <taxon>Metazoa</taxon>
        <taxon>Spiralia</taxon>
        <taxon>Lophotrochozoa</taxon>
        <taxon>Mollusca</taxon>
        <taxon>Bivalvia</taxon>
        <taxon>Autobranchia</taxon>
        <taxon>Pteriomorphia</taxon>
        <taxon>Arcoida</taxon>
        <taxon>Arcoidea</taxon>
        <taxon>Arcidae</taxon>
        <taxon>Tegillarca</taxon>
    </lineage>
</organism>
<protein>
    <submittedName>
        <fullName evidence="2">Uncharacterized protein</fullName>
    </submittedName>
</protein>
<feature type="region of interest" description="Disordered" evidence="1">
    <location>
        <begin position="734"/>
        <end position="763"/>
    </location>
</feature>
<dbReference type="EMBL" id="JARBDR010000440">
    <property type="protein sequence ID" value="KAJ8312018.1"/>
    <property type="molecule type" value="Genomic_DNA"/>
</dbReference>
<accession>A0ABQ9F3Q4</accession>
<evidence type="ECO:0000313" key="2">
    <source>
        <dbReference type="EMBL" id="KAJ8312018.1"/>
    </source>
</evidence>
<keyword evidence="3" id="KW-1185">Reference proteome</keyword>
<feature type="compositionally biased region" description="Polar residues" evidence="1">
    <location>
        <begin position="1178"/>
        <end position="1193"/>
    </location>
</feature>
<reference evidence="2 3" key="1">
    <citation type="submission" date="2022-12" db="EMBL/GenBank/DDBJ databases">
        <title>Chromosome-level genome of Tegillarca granosa.</title>
        <authorList>
            <person name="Kim J."/>
        </authorList>
    </citation>
    <scope>NUCLEOTIDE SEQUENCE [LARGE SCALE GENOMIC DNA]</scope>
    <source>
        <strain evidence="2">Teg-2019</strain>
        <tissue evidence="2">Adductor muscle</tissue>
    </source>
</reference>